<dbReference type="InterPro" id="IPR008651">
    <property type="entry name" value="Uncharacterised_HicB"/>
</dbReference>
<comment type="caution">
    <text evidence="1">The sequence shown here is derived from an EMBL/GenBank/DDBJ whole genome shotgun (WGS) entry which is preliminary data.</text>
</comment>
<dbReference type="Pfam" id="PF05534">
    <property type="entry name" value="HicB"/>
    <property type="match status" value="1"/>
</dbReference>
<organism evidence="1 2">
    <name type="scientific">candidate division WOR-3 bacterium</name>
    <dbReference type="NCBI Taxonomy" id="2052148"/>
    <lineage>
        <taxon>Bacteria</taxon>
        <taxon>Bacteria division WOR-3</taxon>
    </lineage>
</organism>
<name>A0A9D5K936_UNCW3</name>
<dbReference type="InterPro" id="IPR010985">
    <property type="entry name" value="Ribbon_hlx_hlx"/>
</dbReference>
<proteinExistence type="predicted"/>
<dbReference type="EMBL" id="WJKJ01000167">
    <property type="protein sequence ID" value="MBD3364598.1"/>
    <property type="molecule type" value="Genomic_DNA"/>
</dbReference>
<evidence type="ECO:0000313" key="2">
    <source>
        <dbReference type="Proteomes" id="UP000630660"/>
    </source>
</evidence>
<reference evidence="1" key="1">
    <citation type="submission" date="2019-11" db="EMBL/GenBank/DDBJ databases">
        <title>Microbial mats filling the niche in hypersaline microbial mats.</title>
        <authorList>
            <person name="Wong H.L."/>
            <person name="Macleod F.I."/>
            <person name="White R.A. III"/>
            <person name="Burns B.P."/>
        </authorList>
    </citation>
    <scope>NUCLEOTIDE SEQUENCE</scope>
    <source>
        <strain evidence="1">Bin_327</strain>
    </source>
</reference>
<dbReference type="GO" id="GO:0006355">
    <property type="term" value="P:regulation of DNA-templated transcription"/>
    <property type="evidence" value="ECO:0007669"/>
    <property type="project" value="InterPro"/>
</dbReference>
<protein>
    <submittedName>
        <fullName evidence="1">Toxin-antitoxin system HicB family antitoxin</fullName>
    </submittedName>
</protein>
<dbReference type="AlphaFoldDB" id="A0A9D5K936"/>
<dbReference type="Proteomes" id="UP000630660">
    <property type="component" value="Unassembled WGS sequence"/>
</dbReference>
<sequence>MRRRRMIKDYSGRFLVRVPVTLHRTLAEQAIADRISLNQYVLFLLARGASLREFEDLLKSMKATKIQKMDRIVESERLAQTPKVKLRLIGLSMQELSIKKPDGKLYLEGELGIKVDEAQELLLVDGKEVTIQTTYTAKITSKDSGEKLLILAVLNTTYLGIRPISKDMASNLSDLRVSSYPGRIFRELLEKLIYTLNLNITIG</sequence>
<dbReference type="SUPFAM" id="SSF47598">
    <property type="entry name" value="Ribbon-helix-helix"/>
    <property type="match status" value="1"/>
</dbReference>
<accession>A0A9D5K936</accession>
<evidence type="ECO:0000313" key="1">
    <source>
        <dbReference type="EMBL" id="MBD3364598.1"/>
    </source>
</evidence>
<gene>
    <name evidence="1" type="ORF">GF359_05230</name>
</gene>